<reference evidence="1" key="2">
    <citation type="submission" date="2022-03" db="EMBL/GenBank/DDBJ databases">
        <title>Draft title - Genomic analysis of global carrot germplasm unveils the trajectory of domestication and the origin of high carotenoid orange carrot.</title>
        <authorList>
            <person name="Iorizzo M."/>
            <person name="Ellison S."/>
            <person name="Senalik D."/>
            <person name="Macko-Podgorni A."/>
            <person name="Grzebelus D."/>
            <person name="Bostan H."/>
            <person name="Rolling W."/>
            <person name="Curaba J."/>
            <person name="Simon P."/>
        </authorList>
    </citation>
    <scope>NUCLEOTIDE SEQUENCE</scope>
    <source>
        <tissue evidence="1">Leaf</tissue>
    </source>
</reference>
<gene>
    <name evidence="1" type="ORF">DCAR_0728731</name>
</gene>
<proteinExistence type="predicted"/>
<dbReference type="Proteomes" id="UP000077755">
    <property type="component" value="Chromosome 7"/>
</dbReference>
<name>A0A164TT98_DAUCS</name>
<accession>A0A164TT98</accession>
<keyword evidence="2" id="KW-1185">Reference proteome</keyword>
<sequence>MQETDNGRELNKLYRSAAADKEFLRMLIGEEKKERGLTHETSLSKKSLDRLLSQEDDYSDDHYRKNCRQRFLRSYRLVGEEKAEKKNRTWLEKKQASMEVYNSVTKATICYKLCYVINTAVFCSCNYMANQYRCVTRIAKRKG</sequence>
<reference evidence="1" key="1">
    <citation type="journal article" date="2016" name="Nat. Genet.">
        <title>A high-quality carrot genome assembly provides new insights into carotenoid accumulation and asterid genome evolution.</title>
        <authorList>
            <person name="Iorizzo M."/>
            <person name="Ellison S."/>
            <person name="Senalik D."/>
            <person name="Zeng P."/>
            <person name="Satapoomin P."/>
            <person name="Huang J."/>
            <person name="Bowman M."/>
            <person name="Iovene M."/>
            <person name="Sanseverino W."/>
            <person name="Cavagnaro P."/>
            <person name="Yildiz M."/>
            <person name="Macko-Podgorni A."/>
            <person name="Moranska E."/>
            <person name="Grzebelus E."/>
            <person name="Grzebelus D."/>
            <person name="Ashrafi H."/>
            <person name="Zheng Z."/>
            <person name="Cheng S."/>
            <person name="Spooner D."/>
            <person name="Van Deynze A."/>
            <person name="Simon P."/>
        </authorList>
    </citation>
    <scope>NUCLEOTIDE SEQUENCE</scope>
    <source>
        <tissue evidence="1">Leaf</tissue>
    </source>
</reference>
<evidence type="ECO:0000313" key="1">
    <source>
        <dbReference type="EMBL" id="WOH09275.1"/>
    </source>
</evidence>
<organism evidence="1 2">
    <name type="scientific">Daucus carota subsp. sativus</name>
    <name type="common">Carrot</name>
    <dbReference type="NCBI Taxonomy" id="79200"/>
    <lineage>
        <taxon>Eukaryota</taxon>
        <taxon>Viridiplantae</taxon>
        <taxon>Streptophyta</taxon>
        <taxon>Embryophyta</taxon>
        <taxon>Tracheophyta</taxon>
        <taxon>Spermatophyta</taxon>
        <taxon>Magnoliopsida</taxon>
        <taxon>eudicotyledons</taxon>
        <taxon>Gunneridae</taxon>
        <taxon>Pentapetalae</taxon>
        <taxon>asterids</taxon>
        <taxon>campanulids</taxon>
        <taxon>Apiales</taxon>
        <taxon>Apiaceae</taxon>
        <taxon>Apioideae</taxon>
        <taxon>Scandiceae</taxon>
        <taxon>Daucinae</taxon>
        <taxon>Daucus</taxon>
        <taxon>Daucus sect. Daucus</taxon>
    </lineage>
</organism>
<evidence type="ECO:0000313" key="2">
    <source>
        <dbReference type="Proteomes" id="UP000077755"/>
    </source>
</evidence>
<dbReference type="EMBL" id="CP093349">
    <property type="protein sequence ID" value="WOH09275.1"/>
    <property type="molecule type" value="Genomic_DNA"/>
</dbReference>
<dbReference type="Gramene" id="KZM87925">
    <property type="protein sequence ID" value="KZM87925"/>
    <property type="gene ID" value="DCAR_025026"/>
</dbReference>
<protein>
    <submittedName>
        <fullName evidence="1">Uncharacterized protein</fullName>
    </submittedName>
</protein>
<dbReference type="AlphaFoldDB" id="A0A164TT98"/>